<protein>
    <submittedName>
        <fullName evidence="3">CcmD family protein</fullName>
    </submittedName>
</protein>
<dbReference type="AlphaFoldDB" id="A0AAP2DZV0"/>
<proteinExistence type="predicted"/>
<evidence type="ECO:0000256" key="1">
    <source>
        <dbReference type="SAM" id="Phobius"/>
    </source>
</evidence>
<evidence type="ECO:0000313" key="4">
    <source>
        <dbReference type="Proteomes" id="UP001319080"/>
    </source>
</evidence>
<dbReference type="Proteomes" id="UP001319080">
    <property type="component" value="Unassembled WGS sequence"/>
</dbReference>
<feature type="signal peptide" evidence="2">
    <location>
        <begin position="1"/>
        <end position="20"/>
    </location>
</feature>
<keyword evidence="1" id="KW-0812">Transmembrane</keyword>
<keyword evidence="2" id="KW-0732">Signal</keyword>
<organism evidence="3 4">
    <name type="scientific">Dawidia cretensis</name>
    <dbReference type="NCBI Taxonomy" id="2782350"/>
    <lineage>
        <taxon>Bacteria</taxon>
        <taxon>Pseudomonadati</taxon>
        <taxon>Bacteroidota</taxon>
        <taxon>Cytophagia</taxon>
        <taxon>Cytophagales</taxon>
        <taxon>Chryseotaleaceae</taxon>
        <taxon>Dawidia</taxon>
    </lineage>
</organism>
<reference evidence="3 4" key="1">
    <citation type="submission" date="2021-05" db="EMBL/GenBank/DDBJ databases">
        <title>A Polyphasic approach of four new species of the genus Ohtaekwangia: Ohtaekwangia histidinii sp. nov., Ohtaekwangia cretensis sp. nov., Ohtaekwangia indiensis sp. nov., Ohtaekwangia reichenbachii sp. nov. from diverse environment.</title>
        <authorList>
            <person name="Octaviana S."/>
        </authorList>
    </citation>
    <scope>NUCLEOTIDE SEQUENCE [LARGE SCALE GENOMIC DNA]</scope>
    <source>
        <strain evidence="3 4">PWU5</strain>
    </source>
</reference>
<dbReference type="RefSeq" id="WP_254086039.1">
    <property type="nucleotide sequence ID" value="NZ_JAHESE010000022.1"/>
</dbReference>
<name>A0AAP2DZV0_9BACT</name>
<keyword evidence="4" id="KW-1185">Reference proteome</keyword>
<feature type="transmembrane region" description="Helical" evidence="1">
    <location>
        <begin position="36"/>
        <end position="56"/>
    </location>
</feature>
<evidence type="ECO:0000256" key="2">
    <source>
        <dbReference type="SAM" id="SignalP"/>
    </source>
</evidence>
<dbReference type="EMBL" id="JAHESE010000022">
    <property type="protein sequence ID" value="MBT1710468.1"/>
    <property type="molecule type" value="Genomic_DNA"/>
</dbReference>
<evidence type="ECO:0000313" key="3">
    <source>
        <dbReference type="EMBL" id="MBT1710468.1"/>
    </source>
</evidence>
<comment type="caution">
    <text evidence="3">The sequence shown here is derived from an EMBL/GenBank/DDBJ whole genome shotgun (WGS) entry which is preliminary data.</text>
</comment>
<accession>A0AAP2DZV0</accession>
<keyword evidence="1" id="KW-0472">Membrane</keyword>
<dbReference type="Pfam" id="PF20077">
    <property type="entry name" value="CcmD_alt"/>
    <property type="match status" value="1"/>
</dbReference>
<feature type="chain" id="PRO_5042885752" evidence="2">
    <location>
        <begin position="21"/>
        <end position="73"/>
    </location>
</feature>
<gene>
    <name evidence="3" type="ORF">KK062_19645</name>
</gene>
<sequence>MKNKLMTALLSLFTILTAQAQAEVEMADTMRSEGKIYVVVGIILIVLVGLIVYLVLMDRKVSRLEKQLSDRQR</sequence>
<keyword evidence="1" id="KW-1133">Transmembrane helix</keyword>